<dbReference type="InterPro" id="IPR018929">
    <property type="entry name" value="DUF2510"/>
</dbReference>
<evidence type="ECO:0000256" key="2">
    <source>
        <dbReference type="SAM" id="Phobius"/>
    </source>
</evidence>
<keyword evidence="2" id="KW-1133">Transmembrane helix</keyword>
<evidence type="ECO:0000313" key="4">
    <source>
        <dbReference type="EMBL" id="MFD1815465.1"/>
    </source>
</evidence>
<dbReference type="Pfam" id="PF10708">
    <property type="entry name" value="DUF2510"/>
    <property type="match status" value="1"/>
</dbReference>
<keyword evidence="2" id="KW-0472">Membrane</keyword>
<organism evidence="4 5">
    <name type="scientific">Rhodococcus gannanensis</name>
    <dbReference type="NCBI Taxonomy" id="1960308"/>
    <lineage>
        <taxon>Bacteria</taxon>
        <taxon>Bacillati</taxon>
        <taxon>Actinomycetota</taxon>
        <taxon>Actinomycetes</taxon>
        <taxon>Mycobacteriales</taxon>
        <taxon>Nocardiaceae</taxon>
        <taxon>Rhodococcus</taxon>
    </lineage>
</organism>
<comment type="caution">
    <text evidence="4">The sequence shown here is derived from an EMBL/GenBank/DDBJ whole genome shotgun (WGS) entry which is preliminary data.</text>
</comment>
<dbReference type="RefSeq" id="WP_378487890.1">
    <property type="nucleotide sequence ID" value="NZ_JBHUFB010000020.1"/>
</dbReference>
<gene>
    <name evidence="4" type="ORF">ACFSJG_24870</name>
</gene>
<evidence type="ECO:0000313" key="5">
    <source>
        <dbReference type="Proteomes" id="UP001597286"/>
    </source>
</evidence>
<keyword evidence="5" id="KW-1185">Reference proteome</keyword>
<evidence type="ECO:0000256" key="1">
    <source>
        <dbReference type="SAM" id="MobiDB-lite"/>
    </source>
</evidence>
<feature type="region of interest" description="Disordered" evidence="1">
    <location>
        <begin position="1"/>
        <end position="28"/>
    </location>
</feature>
<feature type="transmembrane region" description="Helical" evidence="2">
    <location>
        <begin position="74"/>
        <end position="99"/>
    </location>
</feature>
<evidence type="ECO:0000259" key="3">
    <source>
        <dbReference type="Pfam" id="PF10708"/>
    </source>
</evidence>
<feature type="transmembrane region" description="Helical" evidence="2">
    <location>
        <begin position="143"/>
        <end position="161"/>
    </location>
</feature>
<protein>
    <submittedName>
        <fullName evidence="4">DUF2510 domain-containing protein</fullName>
    </submittedName>
</protein>
<accession>A0ABW4PA98</accession>
<feature type="transmembrane region" description="Helical" evidence="2">
    <location>
        <begin position="120"/>
        <end position="137"/>
    </location>
</feature>
<dbReference type="EMBL" id="JBHUFB010000020">
    <property type="protein sequence ID" value="MFD1815465.1"/>
    <property type="molecule type" value="Genomic_DNA"/>
</dbReference>
<reference evidence="5" key="1">
    <citation type="journal article" date="2019" name="Int. J. Syst. Evol. Microbiol.">
        <title>The Global Catalogue of Microorganisms (GCM) 10K type strain sequencing project: providing services to taxonomists for standard genome sequencing and annotation.</title>
        <authorList>
            <consortium name="The Broad Institute Genomics Platform"/>
            <consortium name="The Broad Institute Genome Sequencing Center for Infectious Disease"/>
            <person name="Wu L."/>
            <person name="Ma J."/>
        </authorList>
    </citation>
    <scope>NUCLEOTIDE SEQUENCE [LARGE SCALE GENOMIC DNA]</scope>
    <source>
        <strain evidence="5">DT72</strain>
    </source>
</reference>
<dbReference type="Proteomes" id="UP001597286">
    <property type="component" value="Unassembled WGS sequence"/>
</dbReference>
<proteinExistence type="predicted"/>
<feature type="compositionally biased region" description="Pro residues" evidence="1">
    <location>
        <begin position="1"/>
        <end position="11"/>
    </location>
</feature>
<keyword evidence="2" id="KW-0812">Transmembrane</keyword>
<sequence>MSEYIPPPPPSAGWYPDPSGQPGRRYHDGATWTEHFTPDAPAPATPSVVVNNHVNAAPAYPMPVIVTGKRTNHVLHLVLTILTMGLWLPVWLIVAIANSGNTTVAVGGVAQTAKGLSPKTWKIIGGVFVALFVMGLISETPALLGVFISLAVLVGGCYFVVQKKAVRDEEAQRLAMRAEYENNLQTQGDPRGTHGRFPPAAG</sequence>
<feature type="domain" description="DUF2510" evidence="3">
    <location>
        <begin position="12"/>
        <end position="44"/>
    </location>
</feature>
<name>A0ABW4PA98_9NOCA</name>